<feature type="signal peptide" evidence="1">
    <location>
        <begin position="1"/>
        <end position="32"/>
    </location>
</feature>
<dbReference type="Pfam" id="PF13557">
    <property type="entry name" value="Phenol_MetA_deg"/>
    <property type="match status" value="1"/>
</dbReference>
<protein>
    <recommendedName>
        <fullName evidence="3">Transporter</fullName>
    </recommendedName>
</protein>
<name>Q4VYU0_AGRTU</name>
<reference evidence="2" key="1">
    <citation type="submission" date="2005-05" db="EMBL/GenBank/DDBJ databases">
        <title>Pesquisa de hidratase de nitrilo em microrganismos. Caracterizacao genetica do metabolismo de nitrilos em Agrobacterium tumefaciens.</title>
        <authorList>
            <person name="Lourenco P.M.L."/>
        </authorList>
    </citation>
    <scope>NUCLEOTIDE SEQUENCE</scope>
</reference>
<accession>Q4VYU0</accession>
<sequence length="305" mass="32787">MGNRMNISACRLCGAASLIAVISALSTAQAYAVDLNSLDLVPAPAGTDAILSYSTFTARQSYTPNGGSAIEDGTKLNSLVGIFRYVHYMDVGGFTVAPQVLLPYGGLFDASLGGTPLESATGIGDPIFAAPVWLLNNKPTGTNFVVVPNLFVPLGSYDAGEPLNLGENRWKFDLQIGGTQDLGHGFTLQASADVMWYGDNSDARGRGEGRLEQDNTYQAQIWLSYTPPTDKSWNFAVGYSKFWGGVQSLDGVENGTATKADQIRLEVSKFLKPDFQVQGLVQRDLAAEGGFKEDLRATVRFMKVF</sequence>
<proteinExistence type="predicted"/>
<dbReference type="InterPro" id="IPR025737">
    <property type="entry name" value="FApF"/>
</dbReference>
<organism evidence="2">
    <name type="scientific">Agrobacterium tumefaciens</name>
    <dbReference type="NCBI Taxonomy" id="358"/>
    <lineage>
        <taxon>Bacteria</taxon>
        <taxon>Pseudomonadati</taxon>
        <taxon>Pseudomonadota</taxon>
        <taxon>Alphaproteobacteria</taxon>
        <taxon>Hyphomicrobiales</taxon>
        <taxon>Rhizobiaceae</taxon>
        <taxon>Rhizobium/Agrobacterium group</taxon>
        <taxon>Agrobacterium</taxon>
        <taxon>Agrobacterium tumefaciens complex</taxon>
    </lineage>
</organism>
<evidence type="ECO:0000256" key="1">
    <source>
        <dbReference type="SAM" id="SignalP"/>
    </source>
</evidence>
<evidence type="ECO:0008006" key="3">
    <source>
        <dbReference type="Google" id="ProtNLM"/>
    </source>
</evidence>
<dbReference type="AlphaFoldDB" id="Q4VYU0"/>
<dbReference type="EMBL" id="AJ971318">
    <property type="protein sequence ID" value="CAI96184.1"/>
    <property type="molecule type" value="Genomic_DNA"/>
</dbReference>
<evidence type="ECO:0000313" key="2">
    <source>
        <dbReference type="EMBL" id="CAI96184.1"/>
    </source>
</evidence>
<feature type="chain" id="PRO_5004246025" description="Transporter" evidence="1">
    <location>
        <begin position="33"/>
        <end position="305"/>
    </location>
</feature>
<keyword evidence="1" id="KW-0732">Signal</keyword>